<name>A0A284RNW8_ARMOS</name>
<sequence>MGDTWSPVNDTEVFLDPTDSWYEEELCAEIYESHVFKQAGVDEPPKKEKRKRTKVSKWPHMVWKDLHRQQYLDELLRREGRGEYRRDKHCPDCVMRSGTGAESLPTPEFQCRDCFLDDLCWNGEHFEASTLKDIGLHVQLNHASMQCRLPIASHQEFKVLHGNGVHHVAVDYCGCERQLPKHVQLLRRGWYPASQQVPRTAASFQLLEFLHLLSLCAKTSIYDFYRTLEKLTTNMGMAVPKSWYKALMRMLLQWQHLKMLKRGGRGHINDGVATTKDHDLVVMCLSCPWPGINLPEGWEEVPPEMQCIFICTAADEPPGSVRSEFADFMH</sequence>
<protein>
    <recommendedName>
        <fullName evidence="1">CxC2-like cysteine cluster KDZ transposase-associated domain-containing protein</fullName>
    </recommendedName>
</protein>
<accession>A0A284RNW8</accession>
<evidence type="ECO:0000259" key="1">
    <source>
        <dbReference type="Pfam" id="PF18803"/>
    </source>
</evidence>
<evidence type="ECO:0000313" key="2">
    <source>
        <dbReference type="EMBL" id="SJL10438.1"/>
    </source>
</evidence>
<dbReference type="Pfam" id="PF18803">
    <property type="entry name" value="CxC2"/>
    <property type="match status" value="1"/>
</dbReference>
<organism evidence="2 3">
    <name type="scientific">Armillaria ostoyae</name>
    <name type="common">Armillaria root rot fungus</name>
    <dbReference type="NCBI Taxonomy" id="47428"/>
    <lineage>
        <taxon>Eukaryota</taxon>
        <taxon>Fungi</taxon>
        <taxon>Dikarya</taxon>
        <taxon>Basidiomycota</taxon>
        <taxon>Agaricomycotina</taxon>
        <taxon>Agaricomycetes</taxon>
        <taxon>Agaricomycetidae</taxon>
        <taxon>Agaricales</taxon>
        <taxon>Marasmiineae</taxon>
        <taxon>Physalacriaceae</taxon>
        <taxon>Armillaria</taxon>
    </lineage>
</organism>
<dbReference type="InterPro" id="IPR041457">
    <property type="entry name" value="CxC2_KDZ-assoc"/>
</dbReference>
<reference evidence="3" key="1">
    <citation type="journal article" date="2017" name="Nat. Ecol. Evol.">
        <title>Genome expansion and lineage-specific genetic innovations in the forest pathogenic fungi Armillaria.</title>
        <authorList>
            <person name="Sipos G."/>
            <person name="Prasanna A.N."/>
            <person name="Walter M.C."/>
            <person name="O'Connor E."/>
            <person name="Balint B."/>
            <person name="Krizsan K."/>
            <person name="Kiss B."/>
            <person name="Hess J."/>
            <person name="Varga T."/>
            <person name="Slot J."/>
            <person name="Riley R."/>
            <person name="Boka B."/>
            <person name="Rigling D."/>
            <person name="Barry K."/>
            <person name="Lee J."/>
            <person name="Mihaltcheva S."/>
            <person name="LaButti K."/>
            <person name="Lipzen A."/>
            <person name="Waldron R."/>
            <person name="Moloney N.M."/>
            <person name="Sperisen C."/>
            <person name="Kredics L."/>
            <person name="Vagvoelgyi C."/>
            <person name="Patrignani A."/>
            <person name="Fitzpatrick D."/>
            <person name="Nagy I."/>
            <person name="Doyle S."/>
            <person name="Anderson J.B."/>
            <person name="Grigoriev I.V."/>
            <person name="Gueldener U."/>
            <person name="Muensterkoetter M."/>
            <person name="Nagy L.G."/>
        </authorList>
    </citation>
    <scope>NUCLEOTIDE SEQUENCE [LARGE SCALE GENOMIC DNA]</scope>
    <source>
        <strain evidence="3">C18/9</strain>
    </source>
</reference>
<dbReference type="AlphaFoldDB" id="A0A284RNW8"/>
<proteinExistence type="predicted"/>
<feature type="domain" description="CxC2-like cysteine cluster KDZ transposase-associated" evidence="1">
    <location>
        <begin position="131"/>
        <end position="236"/>
    </location>
</feature>
<dbReference type="Proteomes" id="UP000219338">
    <property type="component" value="Unassembled WGS sequence"/>
</dbReference>
<dbReference type="EMBL" id="FUEG01000012">
    <property type="protein sequence ID" value="SJL10438.1"/>
    <property type="molecule type" value="Genomic_DNA"/>
</dbReference>
<keyword evidence="3" id="KW-1185">Reference proteome</keyword>
<dbReference type="OrthoDB" id="3004525at2759"/>
<gene>
    <name evidence="2" type="ORF">ARMOST_13824</name>
</gene>
<dbReference type="STRING" id="47428.A0A284RNW8"/>
<evidence type="ECO:0000313" key="3">
    <source>
        <dbReference type="Proteomes" id="UP000219338"/>
    </source>
</evidence>
<dbReference type="OMA" id="RGHINDG"/>